<name>A0A1V9F3E8_9BACT</name>
<dbReference type="Proteomes" id="UP000192276">
    <property type="component" value="Unassembled WGS sequence"/>
</dbReference>
<dbReference type="OrthoDB" id="9891127at2"/>
<sequence>MNHEQEYAEYVRKEEAERKEKTGKRKAWIILISLVVVVGTCNTLIRNHEKQKILTKPQIGDYFVFTFKKYDRPYKLKAIQGDSMEFFVPMYATSDFRDDKSESKVHELEKSGKMYTPLYTIYISTAEVEKLRNNEDATIVLDGEEAHLKTVYGKAR</sequence>
<keyword evidence="1" id="KW-0472">Membrane</keyword>
<gene>
    <name evidence="2" type="ORF">A4R26_28165</name>
</gene>
<reference evidence="3" key="1">
    <citation type="submission" date="2016-04" db="EMBL/GenBank/DDBJ databases">
        <authorList>
            <person name="Chen L."/>
            <person name="Zhuang W."/>
            <person name="Wang G."/>
        </authorList>
    </citation>
    <scope>NUCLEOTIDE SEQUENCE [LARGE SCALE GENOMIC DNA]</scope>
    <source>
        <strain evidence="3">208</strain>
    </source>
</reference>
<keyword evidence="1" id="KW-1133">Transmembrane helix</keyword>
<keyword evidence="3" id="KW-1185">Reference proteome</keyword>
<evidence type="ECO:0000256" key="1">
    <source>
        <dbReference type="SAM" id="Phobius"/>
    </source>
</evidence>
<dbReference type="EMBL" id="LWBP01000211">
    <property type="protein sequence ID" value="OQP52909.1"/>
    <property type="molecule type" value="Genomic_DNA"/>
</dbReference>
<organism evidence="2 3">
    <name type="scientific">Niastella populi</name>
    <dbReference type="NCBI Taxonomy" id="550983"/>
    <lineage>
        <taxon>Bacteria</taxon>
        <taxon>Pseudomonadati</taxon>
        <taxon>Bacteroidota</taxon>
        <taxon>Chitinophagia</taxon>
        <taxon>Chitinophagales</taxon>
        <taxon>Chitinophagaceae</taxon>
        <taxon>Niastella</taxon>
    </lineage>
</organism>
<dbReference type="AlphaFoldDB" id="A0A1V9F3E8"/>
<accession>A0A1V9F3E8</accession>
<dbReference type="RefSeq" id="WP_081169661.1">
    <property type="nucleotide sequence ID" value="NZ_LWBP01000211.1"/>
</dbReference>
<feature type="transmembrane region" description="Helical" evidence="1">
    <location>
        <begin position="27"/>
        <end position="45"/>
    </location>
</feature>
<dbReference type="STRING" id="550983.A4R26_28165"/>
<evidence type="ECO:0000313" key="2">
    <source>
        <dbReference type="EMBL" id="OQP52909.1"/>
    </source>
</evidence>
<comment type="caution">
    <text evidence="2">The sequence shown here is derived from an EMBL/GenBank/DDBJ whole genome shotgun (WGS) entry which is preliminary data.</text>
</comment>
<keyword evidence="1" id="KW-0812">Transmembrane</keyword>
<evidence type="ECO:0000313" key="3">
    <source>
        <dbReference type="Proteomes" id="UP000192276"/>
    </source>
</evidence>
<protein>
    <submittedName>
        <fullName evidence="2">Uncharacterized protein</fullName>
    </submittedName>
</protein>
<proteinExistence type="predicted"/>